<dbReference type="OrthoDB" id="280278at2"/>
<evidence type="ECO:0000313" key="3">
    <source>
        <dbReference type="Proteomes" id="UP000070675"/>
    </source>
</evidence>
<dbReference type="STRING" id="1393034.HMPREF3192_00450"/>
<dbReference type="InterPro" id="IPR003731">
    <property type="entry name" value="Di-Nase_FeMo-co_biosynth"/>
</dbReference>
<protein>
    <recommendedName>
        <fullName evidence="1">Dinitrogenase iron-molybdenum cofactor biosynthesis domain-containing protein</fullName>
    </recommendedName>
</protein>
<name>A0A133XVW5_9ACTN</name>
<dbReference type="EMBL" id="LSCR01000006">
    <property type="protein sequence ID" value="KXB35085.1"/>
    <property type="molecule type" value="Genomic_DNA"/>
</dbReference>
<accession>A0A133XVW5</accession>
<organism evidence="2 3">
    <name type="scientific">Atopobium deltae</name>
    <dbReference type="NCBI Taxonomy" id="1393034"/>
    <lineage>
        <taxon>Bacteria</taxon>
        <taxon>Bacillati</taxon>
        <taxon>Actinomycetota</taxon>
        <taxon>Coriobacteriia</taxon>
        <taxon>Coriobacteriales</taxon>
        <taxon>Atopobiaceae</taxon>
        <taxon>Atopobium</taxon>
    </lineage>
</organism>
<dbReference type="InterPro" id="IPR036105">
    <property type="entry name" value="DiNase_FeMo-co_biosyn_sf"/>
</dbReference>
<dbReference type="Gene3D" id="3.30.420.130">
    <property type="entry name" value="Dinitrogenase iron-molybdenum cofactor biosynthesis domain"/>
    <property type="match status" value="1"/>
</dbReference>
<dbReference type="Proteomes" id="UP000070675">
    <property type="component" value="Unassembled WGS sequence"/>
</dbReference>
<dbReference type="SUPFAM" id="SSF53146">
    <property type="entry name" value="Nitrogenase accessory factor-like"/>
    <property type="match status" value="1"/>
</dbReference>
<comment type="caution">
    <text evidence="2">The sequence shown here is derived from an EMBL/GenBank/DDBJ whole genome shotgun (WGS) entry which is preliminary data.</text>
</comment>
<reference evidence="3" key="1">
    <citation type="submission" date="2016-01" db="EMBL/GenBank/DDBJ databases">
        <authorList>
            <person name="Mitreva M."/>
            <person name="Pepin K.H."/>
            <person name="Mihindukulasuriya K.A."/>
            <person name="Fulton R."/>
            <person name="Fronick C."/>
            <person name="O'Laughlin M."/>
            <person name="Miner T."/>
            <person name="Herter B."/>
            <person name="Rosa B.A."/>
            <person name="Cordes M."/>
            <person name="Tomlinson C."/>
            <person name="Wollam A."/>
            <person name="Palsikar V.B."/>
            <person name="Mardis E.R."/>
            <person name="Wilson R.K."/>
        </authorList>
    </citation>
    <scope>NUCLEOTIDE SEQUENCE [LARGE SCALE GENOMIC DNA]</scope>
    <source>
        <strain evidence="3">DNF00019</strain>
    </source>
</reference>
<evidence type="ECO:0000313" key="2">
    <source>
        <dbReference type="EMBL" id="KXB35085.1"/>
    </source>
</evidence>
<evidence type="ECO:0000259" key="1">
    <source>
        <dbReference type="Pfam" id="PF02579"/>
    </source>
</evidence>
<dbReference type="Pfam" id="PF02579">
    <property type="entry name" value="Nitro_FeMo-Co"/>
    <property type="match status" value="1"/>
</dbReference>
<proteinExistence type="predicted"/>
<dbReference type="PATRIC" id="fig|1393034.3.peg.433"/>
<feature type="domain" description="Dinitrogenase iron-molybdenum cofactor biosynthesis" evidence="1">
    <location>
        <begin position="26"/>
        <end position="112"/>
    </location>
</feature>
<dbReference type="AlphaFoldDB" id="A0A133XVW5"/>
<gene>
    <name evidence="2" type="ORF">HMPREF3192_00450</name>
</gene>
<keyword evidence="3" id="KW-1185">Reference proteome</keyword>
<sequence>MHDAVRYVLQTPQERIPMLLAIPYENNELYQHFGNTPEFKLYHIEDKQITSTELLPTNGQSHVQLIGILLDAHITALAAGEIGSLAICLLNDQDVNVYTGLHGNPDDIAQTIAKGELQPNNEPTHQCGCQHA</sequence>